<keyword evidence="2" id="KW-1185">Reference proteome</keyword>
<sequence>MSSEDIRIDSLSPDDEESRGSVYFSTIKSRHAEHFFADMHNHNTQKQKKGIIRYCAYENVNPNRSGTYPSLILNKLSFSKDLRSSSDKALLRLPVLKQEFHNISFEVSSSDVMAIQYTKESEIVSLLRVLCGMKEAKGKISGDILMNGHRMSRDRLEKTIGMYVCM</sequence>
<organism evidence="1 2">
    <name type="scientific">Caenorhabditis japonica</name>
    <dbReference type="NCBI Taxonomy" id="281687"/>
    <lineage>
        <taxon>Eukaryota</taxon>
        <taxon>Metazoa</taxon>
        <taxon>Ecdysozoa</taxon>
        <taxon>Nematoda</taxon>
        <taxon>Chromadorea</taxon>
        <taxon>Rhabditida</taxon>
        <taxon>Rhabditina</taxon>
        <taxon>Rhabditomorpha</taxon>
        <taxon>Rhabditoidea</taxon>
        <taxon>Rhabditidae</taxon>
        <taxon>Peloderinae</taxon>
        <taxon>Caenorhabditis</taxon>
    </lineage>
</organism>
<evidence type="ECO:0000313" key="1">
    <source>
        <dbReference type="EnsemblMetazoa" id="CJA34034.1"/>
    </source>
</evidence>
<protein>
    <submittedName>
        <fullName evidence="1">Uncharacterized protein</fullName>
    </submittedName>
</protein>
<dbReference type="Proteomes" id="UP000005237">
    <property type="component" value="Unassembled WGS sequence"/>
</dbReference>
<evidence type="ECO:0000313" key="2">
    <source>
        <dbReference type="Proteomes" id="UP000005237"/>
    </source>
</evidence>
<dbReference type="EnsemblMetazoa" id="CJA34034.1">
    <property type="protein sequence ID" value="CJA34034.1"/>
    <property type="gene ID" value="WBGene00209881"/>
</dbReference>
<proteinExistence type="predicted"/>
<accession>A0A8R1IGA7</accession>
<reference evidence="2" key="1">
    <citation type="submission" date="2010-08" db="EMBL/GenBank/DDBJ databases">
        <authorList>
            <consortium name="Caenorhabditis japonica Sequencing Consortium"/>
            <person name="Wilson R.K."/>
        </authorList>
    </citation>
    <scope>NUCLEOTIDE SEQUENCE [LARGE SCALE GENOMIC DNA]</scope>
    <source>
        <strain evidence="2">DF5081</strain>
    </source>
</reference>
<dbReference type="AlphaFoldDB" id="A0A8R1IGA7"/>
<reference evidence="1" key="2">
    <citation type="submission" date="2022-06" db="UniProtKB">
        <authorList>
            <consortium name="EnsemblMetazoa"/>
        </authorList>
    </citation>
    <scope>IDENTIFICATION</scope>
    <source>
        <strain evidence="1">DF5081</strain>
    </source>
</reference>
<name>A0A8R1IGA7_CAEJA</name>